<keyword evidence="1" id="KW-0812">Transmembrane</keyword>
<protein>
    <submittedName>
        <fullName evidence="2">Uncharacterized protein</fullName>
    </submittedName>
</protein>
<proteinExistence type="predicted"/>
<keyword evidence="1" id="KW-1133">Transmembrane helix</keyword>
<keyword evidence="3" id="KW-1185">Reference proteome</keyword>
<organism evidence="2 3">
    <name type="scientific">Aromia moschata</name>
    <dbReference type="NCBI Taxonomy" id="1265417"/>
    <lineage>
        <taxon>Eukaryota</taxon>
        <taxon>Metazoa</taxon>
        <taxon>Ecdysozoa</taxon>
        <taxon>Arthropoda</taxon>
        <taxon>Hexapoda</taxon>
        <taxon>Insecta</taxon>
        <taxon>Pterygota</taxon>
        <taxon>Neoptera</taxon>
        <taxon>Endopterygota</taxon>
        <taxon>Coleoptera</taxon>
        <taxon>Polyphaga</taxon>
        <taxon>Cucujiformia</taxon>
        <taxon>Chrysomeloidea</taxon>
        <taxon>Cerambycidae</taxon>
        <taxon>Cerambycinae</taxon>
        <taxon>Callichromatini</taxon>
        <taxon>Aromia</taxon>
    </lineage>
</organism>
<keyword evidence="1" id="KW-0472">Membrane</keyword>
<evidence type="ECO:0000313" key="3">
    <source>
        <dbReference type="Proteomes" id="UP001162162"/>
    </source>
</evidence>
<evidence type="ECO:0000256" key="1">
    <source>
        <dbReference type="SAM" id="Phobius"/>
    </source>
</evidence>
<reference evidence="2" key="1">
    <citation type="journal article" date="2023" name="Insect Mol. Biol.">
        <title>Genome sequencing provides insights into the evolution of gene families encoding plant cell wall-degrading enzymes in longhorned beetles.</title>
        <authorList>
            <person name="Shin N.R."/>
            <person name="Okamura Y."/>
            <person name="Kirsch R."/>
            <person name="Pauchet Y."/>
        </authorList>
    </citation>
    <scope>NUCLEOTIDE SEQUENCE</scope>
    <source>
        <strain evidence="2">AMC_N1</strain>
    </source>
</reference>
<accession>A0AAV8XJ76</accession>
<dbReference type="EMBL" id="JAPWTK010000548">
    <property type="protein sequence ID" value="KAJ8938569.1"/>
    <property type="molecule type" value="Genomic_DNA"/>
</dbReference>
<feature type="transmembrane region" description="Helical" evidence="1">
    <location>
        <begin position="20"/>
        <end position="42"/>
    </location>
</feature>
<sequence length="99" mass="11274">MHSYLLLQISFQMNMVLTYQMAIFDVTKMVHLLTLYVLIGIFKQLFSWVVNRKLIVIMCLYNGLAAMDYLQCTTENVDAVAMNLARRTADVDPNGSSSC</sequence>
<name>A0AAV8XJ76_9CUCU</name>
<gene>
    <name evidence="2" type="ORF">NQ318_012354</name>
</gene>
<dbReference type="AlphaFoldDB" id="A0AAV8XJ76"/>
<dbReference type="Proteomes" id="UP001162162">
    <property type="component" value="Unassembled WGS sequence"/>
</dbReference>
<evidence type="ECO:0000313" key="2">
    <source>
        <dbReference type="EMBL" id="KAJ8938569.1"/>
    </source>
</evidence>
<comment type="caution">
    <text evidence="2">The sequence shown here is derived from an EMBL/GenBank/DDBJ whole genome shotgun (WGS) entry which is preliminary data.</text>
</comment>